<evidence type="ECO:0000313" key="2">
    <source>
        <dbReference type="Proteomes" id="UP001497382"/>
    </source>
</evidence>
<comment type="caution">
    <text evidence="1">The sequence shown here is derived from an EMBL/GenBank/DDBJ whole genome shotgun (WGS) entry which is preliminary data.</text>
</comment>
<dbReference type="EMBL" id="CAXIEN010000029">
    <property type="protein sequence ID" value="CAL1267636.1"/>
    <property type="molecule type" value="Genomic_DNA"/>
</dbReference>
<evidence type="ECO:0000313" key="1">
    <source>
        <dbReference type="EMBL" id="CAL1267636.1"/>
    </source>
</evidence>
<dbReference type="Proteomes" id="UP001497382">
    <property type="component" value="Unassembled WGS sequence"/>
</dbReference>
<name>A0AAV1ZB95_9ARAC</name>
<reference evidence="1 2" key="1">
    <citation type="submission" date="2024-04" db="EMBL/GenBank/DDBJ databases">
        <authorList>
            <person name="Rising A."/>
            <person name="Reimegard J."/>
            <person name="Sonavane S."/>
            <person name="Akerstrom W."/>
            <person name="Nylinder S."/>
            <person name="Hedman E."/>
            <person name="Kallberg Y."/>
        </authorList>
    </citation>
    <scope>NUCLEOTIDE SEQUENCE [LARGE SCALE GENOMIC DNA]</scope>
</reference>
<organism evidence="1 2">
    <name type="scientific">Larinioides sclopetarius</name>
    <dbReference type="NCBI Taxonomy" id="280406"/>
    <lineage>
        <taxon>Eukaryota</taxon>
        <taxon>Metazoa</taxon>
        <taxon>Ecdysozoa</taxon>
        <taxon>Arthropoda</taxon>
        <taxon>Chelicerata</taxon>
        <taxon>Arachnida</taxon>
        <taxon>Araneae</taxon>
        <taxon>Araneomorphae</taxon>
        <taxon>Entelegynae</taxon>
        <taxon>Araneoidea</taxon>
        <taxon>Araneidae</taxon>
        <taxon>Larinioides</taxon>
    </lineage>
</organism>
<gene>
    <name evidence="1" type="ORF">LARSCL_LOCUS3785</name>
</gene>
<feature type="non-terminal residue" evidence="1">
    <location>
        <position position="116"/>
    </location>
</feature>
<dbReference type="AlphaFoldDB" id="A0AAV1ZB95"/>
<protein>
    <submittedName>
        <fullName evidence="1">Uncharacterized protein</fullName>
    </submittedName>
</protein>
<accession>A0AAV1ZB95</accession>
<keyword evidence="2" id="KW-1185">Reference proteome</keyword>
<sequence length="116" mass="13294">MDSAIPLNCKNEYQISSECFSLPLSPSVIIFKRSYSASSILWNDVHFLFGEIKKRFFLIKSFTLDKTDLIETENPLKYIQNSRADISKVFQCILNNLQFMSSCSSSDLKPHSKTIT</sequence>
<proteinExistence type="predicted"/>